<evidence type="ECO:0000256" key="3">
    <source>
        <dbReference type="ARBA" id="ARBA00022679"/>
    </source>
</evidence>
<gene>
    <name evidence="6" type="ORF">HHE01_10520</name>
</gene>
<keyword evidence="3 6" id="KW-0808">Transferase</keyword>
<comment type="catalytic activity">
    <reaction evidence="5">
        <text>a 2'-deoxyadenosine in DNA + S-adenosyl-L-methionine = an N(6)-methyl-2'-deoxyadenosine in DNA + S-adenosyl-L-homocysteine + H(+)</text>
        <dbReference type="Rhea" id="RHEA:15197"/>
        <dbReference type="Rhea" id="RHEA-COMP:12418"/>
        <dbReference type="Rhea" id="RHEA-COMP:12419"/>
        <dbReference type="ChEBI" id="CHEBI:15378"/>
        <dbReference type="ChEBI" id="CHEBI:57856"/>
        <dbReference type="ChEBI" id="CHEBI:59789"/>
        <dbReference type="ChEBI" id="CHEBI:90615"/>
        <dbReference type="ChEBI" id="CHEBI:90616"/>
        <dbReference type="EC" id="2.1.1.72"/>
    </reaction>
</comment>
<dbReference type="Pfam" id="PF02086">
    <property type="entry name" value="MethyltransfD12"/>
    <property type="match status" value="1"/>
</dbReference>
<evidence type="ECO:0000313" key="7">
    <source>
        <dbReference type="Proteomes" id="UP000046090"/>
    </source>
</evidence>
<keyword evidence="7" id="KW-1185">Reference proteome</keyword>
<dbReference type="GO" id="GO:0009007">
    <property type="term" value="F:site-specific DNA-methyltransferase (adenine-specific) activity"/>
    <property type="evidence" value="ECO:0007669"/>
    <property type="project" value="UniProtKB-EC"/>
</dbReference>
<keyword evidence="4" id="KW-0949">S-adenosyl-L-methionine</keyword>
<dbReference type="Proteomes" id="UP000046090">
    <property type="component" value="Unassembled WGS sequence"/>
</dbReference>
<dbReference type="PRINTS" id="PR00505">
    <property type="entry name" value="D12N6MTFRASE"/>
</dbReference>
<dbReference type="RefSeq" id="WP_053825439.1">
    <property type="nucleotide sequence ID" value="NZ_AP026684.1"/>
</dbReference>
<dbReference type="GeneID" id="76196798"/>
<dbReference type="InterPro" id="IPR029063">
    <property type="entry name" value="SAM-dependent_MTases_sf"/>
</dbReference>
<organism evidence="6 7">
    <name type="scientific">Helicobacter heilmannii</name>
    <dbReference type="NCBI Taxonomy" id="35817"/>
    <lineage>
        <taxon>Bacteria</taxon>
        <taxon>Pseudomonadati</taxon>
        <taxon>Campylobacterota</taxon>
        <taxon>Epsilonproteobacteria</taxon>
        <taxon>Campylobacterales</taxon>
        <taxon>Helicobacteraceae</taxon>
        <taxon>Helicobacter</taxon>
    </lineage>
</organism>
<proteinExistence type="predicted"/>
<dbReference type="InterPro" id="IPR012327">
    <property type="entry name" value="MeTrfase_D12"/>
</dbReference>
<dbReference type="GO" id="GO:0032259">
    <property type="term" value="P:methylation"/>
    <property type="evidence" value="ECO:0007669"/>
    <property type="project" value="UniProtKB-KW"/>
</dbReference>
<evidence type="ECO:0000256" key="5">
    <source>
        <dbReference type="ARBA" id="ARBA00047942"/>
    </source>
</evidence>
<evidence type="ECO:0000313" key="6">
    <source>
        <dbReference type="EMBL" id="CRI34206.1"/>
    </source>
</evidence>
<evidence type="ECO:0000256" key="1">
    <source>
        <dbReference type="ARBA" id="ARBA00011900"/>
    </source>
</evidence>
<protein>
    <recommendedName>
        <fullName evidence="1">site-specific DNA-methyltransferase (adenine-specific)</fullName>
        <ecNumber evidence="1">2.1.1.72</ecNumber>
    </recommendedName>
</protein>
<accession>A0A0K2Y4Z3</accession>
<dbReference type="AlphaFoldDB" id="A0A0K2Y4Z3"/>
<name>A0A0K2Y4Z3_HELHE</name>
<sequence length="334" mass="37943">MNYIGSKHKLSHFLLSNINEVLQGYGVCLADCVFTDLFSGTAAVGRLFKNYAKQIISNDKEFYSFVLAKHYIENTKPLKRAKMLIDELNHLPPLAGKIYQHYALGGGEGRQYFSDGNALKIDAMRTQIEHWHTTGETSLAEHYFLLTSLLEAADKIANTACVYGAFLKKLKKSAQQELILTAAPLILSPNPHYAYHTDAKEIIPRLQTDILYLDPPYNQREYGANYHILNSIALYDDFTPKGKTGLRDYNKSAWCKKSLALQSLEHVLKCTSARFVFLSYNDEGLLSLEEIKSIFSQYGTYHLKSQDYSRFKADSKRLQIKASTTEYLHAIKRG</sequence>
<dbReference type="EC" id="2.1.1.72" evidence="1"/>
<dbReference type="SUPFAM" id="SSF53335">
    <property type="entry name" value="S-adenosyl-L-methionine-dependent methyltransferases"/>
    <property type="match status" value="1"/>
</dbReference>
<dbReference type="InterPro" id="IPR002052">
    <property type="entry name" value="DNA_methylase_N6_adenine_CS"/>
</dbReference>
<dbReference type="REBASE" id="656466">
    <property type="entry name" value="M.HheASB1ORF8950P"/>
</dbReference>
<dbReference type="PROSITE" id="PS00092">
    <property type="entry name" value="N6_MTASE"/>
    <property type="match status" value="1"/>
</dbReference>
<dbReference type="EMBL" id="CDMK01000001">
    <property type="protein sequence ID" value="CRI34206.1"/>
    <property type="molecule type" value="Genomic_DNA"/>
</dbReference>
<evidence type="ECO:0000256" key="2">
    <source>
        <dbReference type="ARBA" id="ARBA00022603"/>
    </source>
</evidence>
<reference evidence="7" key="1">
    <citation type="submission" date="2014-12" db="EMBL/GenBank/DDBJ databases">
        <authorList>
            <person name="Smet A."/>
        </authorList>
    </citation>
    <scope>NUCLEOTIDE SEQUENCE [LARGE SCALE GENOMIC DNA]</scope>
</reference>
<dbReference type="GO" id="GO:0003676">
    <property type="term" value="F:nucleic acid binding"/>
    <property type="evidence" value="ECO:0007669"/>
    <property type="project" value="InterPro"/>
</dbReference>
<dbReference type="GO" id="GO:0009307">
    <property type="term" value="P:DNA restriction-modification system"/>
    <property type="evidence" value="ECO:0007669"/>
    <property type="project" value="InterPro"/>
</dbReference>
<evidence type="ECO:0000256" key="4">
    <source>
        <dbReference type="ARBA" id="ARBA00022691"/>
    </source>
</evidence>
<keyword evidence="2 6" id="KW-0489">Methyltransferase</keyword>